<dbReference type="OrthoDB" id="1898295at2759"/>
<reference evidence="3" key="1">
    <citation type="submission" date="2022-04" db="EMBL/GenBank/DDBJ databases">
        <title>Carnegiea gigantea Genome sequencing and assembly v2.</title>
        <authorList>
            <person name="Copetti D."/>
            <person name="Sanderson M.J."/>
            <person name="Burquez A."/>
            <person name="Wojciechowski M.F."/>
        </authorList>
    </citation>
    <scope>NUCLEOTIDE SEQUENCE</scope>
    <source>
        <strain evidence="3">SGP5-SGP5p</strain>
        <tissue evidence="3">Aerial part</tissue>
    </source>
</reference>
<feature type="domain" description="DUF7950" evidence="2">
    <location>
        <begin position="162"/>
        <end position="286"/>
    </location>
</feature>
<dbReference type="EMBL" id="JAKOGI010000710">
    <property type="protein sequence ID" value="KAJ8431189.1"/>
    <property type="molecule type" value="Genomic_DNA"/>
</dbReference>
<evidence type="ECO:0000256" key="1">
    <source>
        <dbReference type="SAM" id="MobiDB-lite"/>
    </source>
</evidence>
<dbReference type="Proteomes" id="UP001153076">
    <property type="component" value="Unassembled WGS sequence"/>
</dbReference>
<feature type="compositionally biased region" description="Basic residues" evidence="1">
    <location>
        <begin position="60"/>
        <end position="73"/>
    </location>
</feature>
<evidence type="ECO:0000313" key="3">
    <source>
        <dbReference type="EMBL" id="KAJ8431189.1"/>
    </source>
</evidence>
<accession>A0A9Q1Q7B4</accession>
<feature type="region of interest" description="Disordered" evidence="1">
    <location>
        <begin position="38"/>
        <end position="88"/>
    </location>
</feature>
<name>A0A9Q1Q7B4_9CARY</name>
<keyword evidence="4" id="KW-1185">Reference proteome</keyword>
<evidence type="ECO:0000259" key="2">
    <source>
        <dbReference type="Pfam" id="PF25821"/>
    </source>
</evidence>
<dbReference type="InterPro" id="IPR057710">
    <property type="entry name" value="DUF7950"/>
</dbReference>
<feature type="compositionally biased region" description="Low complexity" evidence="1">
    <location>
        <begin position="39"/>
        <end position="48"/>
    </location>
</feature>
<evidence type="ECO:0000313" key="4">
    <source>
        <dbReference type="Proteomes" id="UP001153076"/>
    </source>
</evidence>
<dbReference type="AlphaFoldDB" id="A0A9Q1Q7B4"/>
<organism evidence="3 4">
    <name type="scientific">Carnegiea gigantea</name>
    <dbReference type="NCBI Taxonomy" id="171969"/>
    <lineage>
        <taxon>Eukaryota</taxon>
        <taxon>Viridiplantae</taxon>
        <taxon>Streptophyta</taxon>
        <taxon>Embryophyta</taxon>
        <taxon>Tracheophyta</taxon>
        <taxon>Spermatophyta</taxon>
        <taxon>Magnoliopsida</taxon>
        <taxon>eudicotyledons</taxon>
        <taxon>Gunneridae</taxon>
        <taxon>Pentapetalae</taxon>
        <taxon>Caryophyllales</taxon>
        <taxon>Cactineae</taxon>
        <taxon>Cactaceae</taxon>
        <taxon>Cactoideae</taxon>
        <taxon>Echinocereeae</taxon>
        <taxon>Carnegiea</taxon>
    </lineage>
</organism>
<comment type="caution">
    <text evidence="3">The sequence shown here is derived from an EMBL/GenBank/DDBJ whole genome shotgun (WGS) entry which is preliminary data.</text>
</comment>
<protein>
    <recommendedName>
        <fullName evidence="2">DUF7950 domain-containing protein</fullName>
    </recommendedName>
</protein>
<dbReference type="PANTHER" id="PTHR33595">
    <property type="entry name" value="VON WILLEBRAND FACTOR A DOMAIN PROTEIN"/>
    <property type="match status" value="1"/>
</dbReference>
<gene>
    <name evidence="3" type="ORF">Cgig2_010221</name>
</gene>
<proteinExistence type="predicted"/>
<dbReference type="PANTHER" id="PTHR33595:SF7">
    <property type="entry name" value="OS12G0242500 PROTEIN"/>
    <property type="match status" value="1"/>
</dbReference>
<feature type="compositionally biased region" description="Basic and acidic residues" evidence="1">
    <location>
        <begin position="74"/>
        <end position="88"/>
    </location>
</feature>
<dbReference type="Pfam" id="PF25821">
    <property type="entry name" value="DUF7950"/>
    <property type="match status" value="1"/>
</dbReference>
<sequence length="296" mass="33143">MEGRGGCCIAKYAGRHVAAYDTSKLDTIMMRFRPIAPKPAAAPASSDGGDAHTKEAPGGRGRRKCTNRRKRKSYSPDRTAKTTTVHDHDHHDLMKSAVTLPLLPEAPDLSPTSQLQAHPIWLNFNNNNNNHLVVGDNYIQGHCRVIPDGTAMVLPRQERIVASYVIVEGITDTWTGDQVLMKRRLEEEKCPGLITDACYRVWWTNEAYRRIVMGDTWHHQKMAVCVMMKEKVPDTLQAFTCRVRLQGTSDGKESTGSSTLTLPCDVWRIDGGGWFAWRLDVDAALSLGRWGMDEIK</sequence>